<dbReference type="EMBL" id="LN868941">
    <property type="protein sequence ID" value="CRY84547.1"/>
    <property type="molecule type" value="Genomic_DNA"/>
</dbReference>
<gene>
    <name evidence="2" type="ORF">ERS450000_06089</name>
</gene>
<evidence type="ECO:0000256" key="1">
    <source>
        <dbReference type="SAM" id="MobiDB-lite"/>
    </source>
</evidence>
<dbReference type="AlphaFoldDB" id="A0A0H5PA21"/>
<protein>
    <submittedName>
        <fullName evidence="2">Uncharacterized protein</fullName>
    </submittedName>
</protein>
<feature type="compositionally biased region" description="Polar residues" evidence="1">
    <location>
        <begin position="127"/>
        <end position="136"/>
    </location>
</feature>
<proteinExistence type="predicted"/>
<feature type="compositionally biased region" description="Low complexity" evidence="1">
    <location>
        <begin position="154"/>
        <end position="178"/>
    </location>
</feature>
<dbReference type="Proteomes" id="UP000057820">
    <property type="component" value="Plasmid 4"/>
</dbReference>
<keyword evidence="2" id="KW-0614">Plasmid</keyword>
<geneLocation type="plasmid" evidence="2">
    <name>4</name>
</geneLocation>
<feature type="region of interest" description="Disordered" evidence="1">
    <location>
        <begin position="92"/>
        <end position="178"/>
    </location>
</feature>
<name>A0A0H5PA21_NOCFR</name>
<dbReference type="RefSeq" id="WP_060595236.1">
    <property type="nucleotide sequence ID" value="NZ_CP031419.1"/>
</dbReference>
<accession>A0A0H5PA21</accession>
<evidence type="ECO:0000313" key="3">
    <source>
        <dbReference type="Proteomes" id="UP000057820"/>
    </source>
</evidence>
<feature type="compositionally biased region" description="Basic residues" evidence="1">
    <location>
        <begin position="92"/>
        <end position="104"/>
    </location>
</feature>
<sequence>MAKKMATDALSAYRRAVIDDDMETRIGELAVKVGEWQQASETRRAETARLIADEEAAEDAVVAAYEAATNAGAEAAALERIGLKPTDAIRAVAKRAKAKPRPRPSRASTAAAEAPLTPPPAEDSELESTSPGTPVTPSAAVPQPDPAPAGSGGPSAAADPVRVAAADAGAPAAARVRS</sequence>
<feature type="compositionally biased region" description="Low complexity" evidence="1">
    <location>
        <begin position="105"/>
        <end position="115"/>
    </location>
</feature>
<organism evidence="2 3">
    <name type="scientific">Nocardia farcinica</name>
    <dbReference type="NCBI Taxonomy" id="37329"/>
    <lineage>
        <taxon>Bacteria</taxon>
        <taxon>Bacillati</taxon>
        <taxon>Actinomycetota</taxon>
        <taxon>Actinomycetes</taxon>
        <taxon>Mycobacteriales</taxon>
        <taxon>Nocardiaceae</taxon>
        <taxon>Nocardia</taxon>
    </lineage>
</organism>
<evidence type="ECO:0000313" key="2">
    <source>
        <dbReference type="EMBL" id="CRY84547.1"/>
    </source>
</evidence>
<reference evidence="3" key="1">
    <citation type="submission" date="2015-03" db="EMBL/GenBank/DDBJ databases">
        <authorList>
            <consortium name="Pathogen Informatics"/>
        </authorList>
    </citation>
    <scope>NUCLEOTIDE SEQUENCE [LARGE SCALE GENOMIC DNA]</scope>
    <source>
        <strain evidence="3">NCTC11134</strain>
        <plasmid evidence="3">4</plasmid>
    </source>
</reference>
<dbReference type="KEGG" id="nfr:ERS450000_06089"/>